<dbReference type="SUPFAM" id="SSF55186">
    <property type="entry name" value="ThrRS/AlaRS common domain"/>
    <property type="match status" value="1"/>
</dbReference>
<evidence type="ECO:0008006" key="3">
    <source>
        <dbReference type="Google" id="ProtNLM"/>
    </source>
</evidence>
<dbReference type="EMBL" id="AYUF01000495">
    <property type="protein sequence ID" value="ETK00721.1"/>
    <property type="molecule type" value="Genomic_DNA"/>
</dbReference>
<dbReference type="PATRIC" id="fig|1411148.3.peg.2140"/>
<dbReference type="Proteomes" id="UP000018837">
    <property type="component" value="Unassembled WGS sequence"/>
</dbReference>
<proteinExistence type="predicted"/>
<dbReference type="Gene3D" id="3.30.980.10">
    <property type="entry name" value="Threonyl-trna Synthetase, Chain A, domain 2"/>
    <property type="match status" value="1"/>
</dbReference>
<dbReference type="AlphaFoldDB" id="W2C2R5"/>
<protein>
    <recommendedName>
        <fullName evidence="3">Lantibiotic ABC transporter</fullName>
    </recommendedName>
</protein>
<comment type="caution">
    <text evidence="1">The sequence shown here is derived from an EMBL/GenBank/DDBJ whole genome shotgun (WGS) entry which is preliminary data.</text>
</comment>
<evidence type="ECO:0000313" key="1">
    <source>
        <dbReference type="EMBL" id="ETK00721.1"/>
    </source>
</evidence>
<name>W2C2R5_9BACT</name>
<organism evidence="1 2">
    <name type="scientific">Tannerella sp. oral taxon BU063 isolate Cell 2</name>
    <dbReference type="NCBI Taxonomy" id="1411148"/>
    <lineage>
        <taxon>Bacteria</taxon>
        <taxon>Pseudomonadati</taxon>
        <taxon>Bacteroidota</taxon>
        <taxon>Bacteroidia</taxon>
        <taxon>Bacteroidales</taxon>
        <taxon>Tannerellaceae</taxon>
        <taxon>Tannerella</taxon>
    </lineage>
</organism>
<dbReference type="GO" id="GO:0000166">
    <property type="term" value="F:nucleotide binding"/>
    <property type="evidence" value="ECO:0007669"/>
    <property type="project" value="InterPro"/>
</dbReference>
<evidence type="ECO:0000313" key="2">
    <source>
        <dbReference type="Proteomes" id="UP000018837"/>
    </source>
</evidence>
<accession>W2C2R5</accession>
<reference evidence="1 2" key="1">
    <citation type="submission" date="2013-11" db="EMBL/GenBank/DDBJ databases">
        <title>Single cell genomics of uncultured Tannerella BU063 (oral taxon 286).</title>
        <authorList>
            <person name="Beall C.J."/>
            <person name="Campbell A.G."/>
            <person name="Griffen A.L."/>
            <person name="Podar M."/>
            <person name="Leys E.J."/>
        </authorList>
    </citation>
    <scope>NUCLEOTIDE SEQUENCE [LARGE SCALE GENOMIC DNA]</scope>
    <source>
        <strain evidence="1">Cell 2</strain>
    </source>
</reference>
<sequence>MRNHAQEYMVSAQYFAPRGKERLMFLGEQISHRHLFFNDRLIGILGDAGAGKSSFIKGMFPGLQLSNDDDIVNPRKIMQVRNPLNDIEDATTYHFDVRFQMAFMQMYEIADFVRSLLERKRRVVVEHFNLLYDALGRNADLLVGIGEEIIVARPGVFGPLPQSIYDIVHESLKYRKMAHSAEDITTLLLSDEFGISDDEYYFSDVRNGFMLKFRQRPEIDLERLEARVRERIAEHLHIAYHDEDHVRIGDRVIPCDGPRFHVRNTSEIIDFSLHKTLVEDPKTGHFCLIGFIDDPQEDVSNRNTHYFLARNYQ</sequence>
<gene>
    <name evidence="1" type="ORF">N425_12840</name>
</gene>
<dbReference type="InterPro" id="IPR018163">
    <property type="entry name" value="Thr/Ala-tRNA-synth_IIc_edit"/>
</dbReference>